<organism evidence="6">
    <name type="scientific">mine drainage metagenome</name>
    <dbReference type="NCBI Taxonomy" id="410659"/>
    <lineage>
        <taxon>unclassified sequences</taxon>
        <taxon>metagenomes</taxon>
        <taxon>ecological metagenomes</taxon>
    </lineage>
</organism>
<evidence type="ECO:0000256" key="4">
    <source>
        <dbReference type="ARBA" id="ARBA00022917"/>
    </source>
</evidence>
<evidence type="ECO:0000256" key="1">
    <source>
        <dbReference type="ARBA" id="ARBA00022598"/>
    </source>
</evidence>
<evidence type="ECO:0000256" key="3">
    <source>
        <dbReference type="ARBA" id="ARBA00022840"/>
    </source>
</evidence>
<gene>
    <name evidence="6" type="ORF">B1A_12613</name>
</gene>
<dbReference type="EMBL" id="AUZX01009178">
    <property type="protein sequence ID" value="EQD52681.1"/>
    <property type="molecule type" value="Genomic_DNA"/>
</dbReference>
<dbReference type="SUPFAM" id="SSF52374">
    <property type="entry name" value="Nucleotidylyl transferase"/>
    <property type="match status" value="1"/>
</dbReference>
<dbReference type="InterPro" id="IPR014729">
    <property type="entry name" value="Rossmann-like_a/b/a_fold"/>
</dbReference>
<evidence type="ECO:0000256" key="5">
    <source>
        <dbReference type="ARBA" id="ARBA00023146"/>
    </source>
</evidence>
<accession>T0ZWT6</accession>
<proteinExistence type="predicted"/>
<protein>
    <submittedName>
        <fullName evidence="6">Tryptophanyl-tRNA synthetase</fullName>
    </submittedName>
</protein>
<dbReference type="GO" id="GO:0006418">
    <property type="term" value="P:tRNA aminoacylation for protein translation"/>
    <property type="evidence" value="ECO:0007669"/>
    <property type="project" value="InterPro"/>
</dbReference>
<comment type="caution">
    <text evidence="6">The sequence shown here is derived from an EMBL/GenBank/DDBJ whole genome shotgun (WGS) entry which is preliminary data.</text>
</comment>
<dbReference type="Gene3D" id="3.40.50.620">
    <property type="entry name" value="HUPs"/>
    <property type="match status" value="1"/>
</dbReference>
<keyword evidence="1" id="KW-0436">Ligase</keyword>
<dbReference type="AlphaFoldDB" id="T0ZWT6"/>
<evidence type="ECO:0000313" key="6">
    <source>
        <dbReference type="EMBL" id="EQD52681.1"/>
    </source>
</evidence>
<dbReference type="PROSITE" id="PS00178">
    <property type="entry name" value="AA_TRNA_LIGASE_I"/>
    <property type="match status" value="1"/>
</dbReference>
<keyword evidence="3" id="KW-0067">ATP-binding</keyword>
<feature type="non-terminal residue" evidence="6">
    <location>
        <position position="73"/>
    </location>
</feature>
<dbReference type="GO" id="GO:0005524">
    <property type="term" value="F:ATP binding"/>
    <property type="evidence" value="ECO:0007669"/>
    <property type="project" value="UniProtKB-KW"/>
</dbReference>
<dbReference type="GO" id="GO:0004812">
    <property type="term" value="F:aminoacyl-tRNA ligase activity"/>
    <property type="evidence" value="ECO:0007669"/>
    <property type="project" value="UniProtKB-KW"/>
</dbReference>
<dbReference type="Pfam" id="PF00579">
    <property type="entry name" value="tRNA-synt_1b"/>
    <property type="match status" value="1"/>
</dbReference>
<dbReference type="InterPro" id="IPR001412">
    <property type="entry name" value="aa-tRNA-synth_I_CS"/>
</dbReference>
<keyword evidence="2" id="KW-0547">Nucleotide-binding</keyword>
<keyword evidence="5 6" id="KW-0030">Aminoacyl-tRNA synthetase</keyword>
<dbReference type="InterPro" id="IPR002305">
    <property type="entry name" value="aa-tRNA-synth_Ic"/>
</dbReference>
<keyword evidence="4" id="KW-0648">Protein biosynthesis</keyword>
<name>T0ZWT6_9ZZZZ</name>
<reference evidence="6" key="2">
    <citation type="journal article" date="2014" name="ISME J.">
        <title>Microbial stratification in low pH oxic and suboxic macroscopic growths along an acid mine drainage.</title>
        <authorList>
            <person name="Mendez-Garcia C."/>
            <person name="Mesa V."/>
            <person name="Sprenger R.R."/>
            <person name="Richter M."/>
            <person name="Diez M.S."/>
            <person name="Solano J."/>
            <person name="Bargiela R."/>
            <person name="Golyshina O.V."/>
            <person name="Manteca A."/>
            <person name="Ramos J.L."/>
            <person name="Gallego J.R."/>
            <person name="Llorente I."/>
            <person name="Martins Dos Santos V.A."/>
            <person name="Jensen O.N."/>
            <person name="Pelaez A.I."/>
            <person name="Sanchez J."/>
            <person name="Ferrer M."/>
        </authorList>
    </citation>
    <scope>NUCLEOTIDE SEQUENCE</scope>
</reference>
<reference evidence="6" key="1">
    <citation type="submission" date="2013-08" db="EMBL/GenBank/DDBJ databases">
        <authorList>
            <person name="Mendez C."/>
            <person name="Richter M."/>
            <person name="Ferrer M."/>
            <person name="Sanchez J."/>
        </authorList>
    </citation>
    <scope>NUCLEOTIDE SEQUENCE</scope>
</reference>
<evidence type="ECO:0000256" key="2">
    <source>
        <dbReference type="ARBA" id="ARBA00022741"/>
    </source>
</evidence>
<sequence>MSTPNPGGRVLSGMRPTGRLHLGNYHGALRNWVRLQYELRVLLLHRRLAHAHHRLRGHGRAAAYVHEVLIDWL</sequence>